<evidence type="ECO:0000256" key="4">
    <source>
        <dbReference type="ARBA" id="ARBA00023157"/>
    </source>
</evidence>
<dbReference type="OrthoDB" id="2121326at2759"/>
<evidence type="ECO:0000313" key="7">
    <source>
        <dbReference type="RefSeq" id="XP_018826602.1"/>
    </source>
</evidence>
<dbReference type="RefSeq" id="XP_018826602.1">
    <property type="nucleotide sequence ID" value="XM_018971057.2"/>
</dbReference>
<dbReference type="PROSITE" id="PS51352">
    <property type="entry name" value="THIOREDOXIN_2"/>
    <property type="match status" value="1"/>
</dbReference>
<dbReference type="FunFam" id="3.40.30.10:FF:000199">
    <property type="entry name" value="Thioredoxin-like 1-2, chloroplastic"/>
    <property type="match status" value="1"/>
</dbReference>
<dbReference type="CDD" id="cd02947">
    <property type="entry name" value="TRX_family"/>
    <property type="match status" value="1"/>
</dbReference>
<keyword evidence="4" id="KW-1015">Disulfide bond</keyword>
<dbReference type="AlphaFoldDB" id="A0A2I4F4N8"/>
<dbReference type="InterPro" id="IPR013766">
    <property type="entry name" value="Thioredoxin_domain"/>
</dbReference>
<dbReference type="Gramene" id="Jr02_05880_p1">
    <property type="protein sequence ID" value="cds.Jr02_05880_p1"/>
    <property type="gene ID" value="Jr02_05880"/>
</dbReference>
<dbReference type="KEGG" id="jre:108995480"/>
<evidence type="ECO:0000256" key="3">
    <source>
        <dbReference type="ARBA" id="ARBA00022982"/>
    </source>
</evidence>
<dbReference type="GO" id="GO:0045454">
    <property type="term" value="P:cell redox homeostasis"/>
    <property type="evidence" value="ECO:0000318"/>
    <property type="project" value="GO_Central"/>
</dbReference>
<evidence type="ECO:0000256" key="2">
    <source>
        <dbReference type="ARBA" id="ARBA00022448"/>
    </source>
</evidence>
<dbReference type="InterPro" id="IPR036249">
    <property type="entry name" value="Thioredoxin-like_sf"/>
</dbReference>
<gene>
    <name evidence="7" type="primary">LOC108995480</name>
</gene>
<evidence type="ECO:0000313" key="6">
    <source>
        <dbReference type="Proteomes" id="UP000235220"/>
    </source>
</evidence>
<proteinExistence type="inferred from homology"/>
<dbReference type="SUPFAM" id="SSF52833">
    <property type="entry name" value="Thioredoxin-like"/>
    <property type="match status" value="1"/>
</dbReference>
<dbReference type="Gene3D" id="3.40.30.10">
    <property type="entry name" value="Glutaredoxin"/>
    <property type="match status" value="1"/>
</dbReference>
<dbReference type="PANTHER" id="PTHR43601:SF17">
    <property type="entry name" value="THIOREDOXIN-LIKE 1-2, CHLOROPLASTIC"/>
    <property type="match status" value="1"/>
</dbReference>
<comment type="similarity">
    <text evidence="1">Belongs to the thioredoxin family.</text>
</comment>
<evidence type="ECO:0000256" key="1">
    <source>
        <dbReference type="ARBA" id="ARBA00008987"/>
    </source>
</evidence>
<reference evidence="7" key="1">
    <citation type="submission" date="2025-08" db="UniProtKB">
        <authorList>
            <consortium name="RefSeq"/>
        </authorList>
    </citation>
    <scope>IDENTIFICATION</scope>
    <source>
        <tissue evidence="7">Leaves</tissue>
    </source>
</reference>
<keyword evidence="6" id="KW-1185">Reference proteome</keyword>
<dbReference type="GO" id="GO:0009507">
    <property type="term" value="C:chloroplast"/>
    <property type="evidence" value="ECO:0000318"/>
    <property type="project" value="GO_Central"/>
</dbReference>
<dbReference type="FunCoup" id="A0A2I4F4N8">
    <property type="interactions" value="3"/>
</dbReference>
<evidence type="ECO:0000256" key="5">
    <source>
        <dbReference type="ARBA" id="ARBA00023284"/>
    </source>
</evidence>
<dbReference type="STRING" id="51240.A0A2I4F4N8"/>
<dbReference type="Proteomes" id="UP000235220">
    <property type="component" value="Chromosome 2"/>
</dbReference>
<dbReference type="PANTHER" id="PTHR43601">
    <property type="entry name" value="THIOREDOXIN, MITOCHONDRIAL"/>
    <property type="match status" value="1"/>
</dbReference>
<dbReference type="GeneID" id="108995480"/>
<keyword evidence="2" id="KW-0813">Transport</keyword>
<keyword evidence="5" id="KW-0676">Redox-active center</keyword>
<organism evidence="6 7">
    <name type="scientific">Juglans regia</name>
    <name type="common">English walnut</name>
    <dbReference type="NCBI Taxonomy" id="51240"/>
    <lineage>
        <taxon>Eukaryota</taxon>
        <taxon>Viridiplantae</taxon>
        <taxon>Streptophyta</taxon>
        <taxon>Embryophyta</taxon>
        <taxon>Tracheophyta</taxon>
        <taxon>Spermatophyta</taxon>
        <taxon>Magnoliopsida</taxon>
        <taxon>eudicotyledons</taxon>
        <taxon>Gunneridae</taxon>
        <taxon>Pentapetalae</taxon>
        <taxon>rosids</taxon>
        <taxon>fabids</taxon>
        <taxon>Fagales</taxon>
        <taxon>Juglandaceae</taxon>
        <taxon>Juglans</taxon>
    </lineage>
</organism>
<name>A0A2I4F4N8_JUGRE</name>
<dbReference type="Pfam" id="PF00085">
    <property type="entry name" value="Thioredoxin"/>
    <property type="match status" value="1"/>
</dbReference>
<keyword evidence="3" id="KW-0249">Electron transport</keyword>
<sequence>MMAWSMKSCLYSYGSNLNETIRGSKPRAVCGFCPSFGSSQSKDVESRAFPVLSVDFMGKPLHISDQKGKRDWSPKSSGNFFIHAQTSFCVSRAMRWWDKTLKPNMVEIQSAQELVDSLLNAGDRLVIANFYSPGCGGCKALHPKICQLAESNPNVIFIKVNYENLKTMCHSLHVHVLPFFRFYRGAEGRLCSFSCTNATIKKFKDALAKHGAERCSLGPAKGLDEAELMNLASVGEVSIYPAPFTSTKRASVEDMVMESIDLSGVLREAGNKMQLRKEMLC</sequence>
<accession>A0A2I4F4N8</accession>
<protein>
    <submittedName>
        <fullName evidence="7">Thioredoxin-like 1-2, chloroplastic</fullName>
    </submittedName>
</protein>